<name>A0A859DUD4_9FIRM</name>
<dbReference type="Proteomes" id="UP000509623">
    <property type="component" value="Chromosome"/>
</dbReference>
<evidence type="ECO:0000313" key="11">
    <source>
        <dbReference type="Proteomes" id="UP000509623"/>
    </source>
</evidence>
<gene>
    <name evidence="8" type="ORF">GJQ69_03540</name>
    <name evidence="9" type="ORF">GKP14_00835</name>
</gene>
<keyword evidence="4 6" id="KW-1133">Transmembrane helix</keyword>
<feature type="transmembrane region" description="Helical" evidence="6">
    <location>
        <begin position="64"/>
        <end position="84"/>
    </location>
</feature>
<dbReference type="PANTHER" id="PTHR38459:SF5">
    <property type="entry name" value="CELL WALL TEICHOIC ACID GLYCOSYLATION PROTEIN GTCA"/>
    <property type="match status" value="1"/>
</dbReference>
<dbReference type="AlphaFoldDB" id="A0A859DUD4"/>
<evidence type="ECO:0000313" key="9">
    <source>
        <dbReference type="EMBL" id="QKO29696.1"/>
    </source>
</evidence>
<evidence type="ECO:0000256" key="4">
    <source>
        <dbReference type="ARBA" id="ARBA00022989"/>
    </source>
</evidence>
<dbReference type="InterPro" id="IPR051401">
    <property type="entry name" value="GtrA_CellWall_Glycosyl"/>
</dbReference>
<dbReference type="KEGG" id="clf:GJQ69_03540"/>
<keyword evidence="3 6" id="KW-0812">Transmembrane</keyword>
<comment type="subcellular location">
    <subcellularLocation>
        <location evidence="1">Membrane</location>
        <topology evidence="1">Multi-pass membrane protein</topology>
    </subcellularLocation>
</comment>
<feature type="transmembrane region" description="Helical" evidence="6">
    <location>
        <begin position="126"/>
        <end position="148"/>
    </location>
</feature>
<evidence type="ECO:0000313" key="8">
    <source>
        <dbReference type="EMBL" id="QKN23631.1"/>
    </source>
</evidence>
<dbReference type="EMBL" id="CP046161">
    <property type="protein sequence ID" value="QKO29696.1"/>
    <property type="molecule type" value="Genomic_DNA"/>
</dbReference>
<reference evidence="9" key="3">
    <citation type="journal article" date="2022" name="Int. J. Syst. Evol. Microbiol.">
        <title>Caproicibacterium lactatifermentans sp. nov., isolated from pit clay used for the production of Chinese strong aroma-type liquor.</title>
        <authorList>
            <person name="Wang H."/>
            <person name="Gu Y."/>
            <person name="Zhao D."/>
            <person name="Qiao Z."/>
            <person name="Zheng J."/>
            <person name="Gao J."/>
            <person name="Ren C."/>
            <person name="Xu Y."/>
        </authorList>
    </citation>
    <scope>NUCLEOTIDE SEQUENCE</scope>
    <source>
        <strain evidence="9">JNU-WLY1368</strain>
    </source>
</reference>
<dbReference type="Proteomes" id="UP000501316">
    <property type="component" value="Chromosome"/>
</dbReference>
<evidence type="ECO:0000313" key="10">
    <source>
        <dbReference type="Proteomes" id="UP000501316"/>
    </source>
</evidence>
<evidence type="ECO:0000256" key="5">
    <source>
        <dbReference type="ARBA" id="ARBA00023136"/>
    </source>
</evidence>
<dbReference type="PANTHER" id="PTHR38459">
    <property type="entry name" value="PROPHAGE BACTOPRENOL-LINKED GLUCOSE TRANSLOCASE HOMOLOG"/>
    <property type="match status" value="1"/>
</dbReference>
<keyword evidence="5 6" id="KW-0472">Membrane</keyword>
<organism evidence="8 10">
    <name type="scientific">Caproicibacterium lactatifermentans</name>
    <dbReference type="NCBI Taxonomy" id="2666138"/>
    <lineage>
        <taxon>Bacteria</taxon>
        <taxon>Bacillati</taxon>
        <taxon>Bacillota</taxon>
        <taxon>Clostridia</taxon>
        <taxon>Eubacteriales</taxon>
        <taxon>Oscillospiraceae</taxon>
        <taxon>Caproicibacterium</taxon>
    </lineage>
</organism>
<evidence type="ECO:0000256" key="1">
    <source>
        <dbReference type="ARBA" id="ARBA00004141"/>
    </source>
</evidence>
<sequence>MSRYKILHTLFMRKLINFLKGVHWNGKLILYVCIQRIGERNAVLMATKEKIRVVWKYLTSREMILYIVFGLITTALNLAIYFVLTDIVLMDKSLAYFFAWLIAMLFAFVTNKKFVFESKARKLKAVLYELGTFTGGRLLTFAIGEILITVFVKQMGQSNLIWKLITNVIEIAGNWLISKLITFRKKTD</sequence>
<feature type="transmembrane region" description="Helical" evidence="6">
    <location>
        <begin position="96"/>
        <end position="114"/>
    </location>
</feature>
<feature type="domain" description="GtrA/DPMS transmembrane" evidence="7">
    <location>
        <begin position="66"/>
        <end position="183"/>
    </location>
</feature>
<feature type="transmembrane region" description="Helical" evidence="6">
    <location>
        <begin position="160"/>
        <end position="177"/>
    </location>
</feature>
<comment type="similarity">
    <text evidence="2">Belongs to the GtrA family.</text>
</comment>
<proteinExistence type="inferred from homology"/>
<dbReference type="Pfam" id="PF04138">
    <property type="entry name" value="GtrA_DPMS_TM"/>
    <property type="match status" value="1"/>
</dbReference>
<dbReference type="EMBL" id="CP046051">
    <property type="protein sequence ID" value="QKN23631.1"/>
    <property type="molecule type" value="Genomic_DNA"/>
</dbReference>
<protein>
    <recommendedName>
        <fullName evidence="7">GtrA/DPMS transmembrane domain-containing protein</fullName>
    </recommendedName>
</protein>
<accession>A0A859DUD4</accession>
<keyword evidence="11" id="KW-1185">Reference proteome</keyword>
<reference evidence="10 11" key="1">
    <citation type="submission" date="2019-11" db="EMBL/GenBank/DDBJ databases">
        <authorList>
            <person name="Ren C."/>
            <person name="Wang H."/>
            <person name="Xu Y."/>
        </authorList>
    </citation>
    <scope>NUCLEOTIDE SEQUENCE [LARGE SCALE GENOMIC DNA]</scope>
    <source>
        <strain evidence="11">JNU-WLY1368</strain>
        <strain evidence="8 10">LBM 19010</strain>
    </source>
</reference>
<reference evidence="9" key="2">
    <citation type="journal article" date="2021" name="Appl. Environ. Microbiol.">
        <title>Adaptability of a Caproate-Producing Bacterium Contributes to Its Dominance in an Anaerobic Fermentation System.</title>
        <authorList>
            <person name="Wang H."/>
            <person name="Gu Y."/>
            <person name="Zhou W."/>
            <person name="Zhao D."/>
            <person name="Qiao Z."/>
            <person name="Zheng J."/>
            <person name="Gao J."/>
            <person name="Chen X."/>
            <person name="Ren C."/>
            <person name="Xu Y."/>
        </authorList>
    </citation>
    <scope>NUCLEOTIDE SEQUENCE</scope>
    <source>
        <strain evidence="9">JNU-WLY1368</strain>
    </source>
</reference>
<evidence type="ECO:0000256" key="2">
    <source>
        <dbReference type="ARBA" id="ARBA00009399"/>
    </source>
</evidence>
<dbReference type="GO" id="GO:0000271">
    <property type="term" value="P:polysaccharide biosynthetic process"/>
    <property type="evidence" value="ECO:0007669"/>
    <property type="project" value="InterPro"/>
</dbReference>
<dbReference type="GO" id="GO:0005886">
    <property type="term" value="C:plasma membrane"/>
    <property type="evidence" value="ECO:0007669"/>
    <property type="project" value="TreeGrafter"/>
</dbReference>
<dbReference type="InterPro" id="IPR007267">
    <property type="entry name" value="GtrA_DPMS_TM"/>
</dbReference>
<evidence type="ECO:0000256" key="3">
    <source>
        <dbReference type="ARBA" id="ARBA00022692"/>
    </source>
</evidence>
<evidence type="ECO:0000256" key="6">
    <source>
        <dbReference type="SAM" id="Phobius"/>
    </source>
</evidence>
<evidence type="ECO:0000259" key="7">
    <source>
        <dbReference type="Pfam" id="PF04138"/>
    </source>
</evidence>